<dbReference type="PROSITE" id="PS50850">
    <property type="entry name" value="MFS"/>
    <property type="match status" value="1"/>
</dbReference>
<feature type="domain" description="Major facilitator superfamily (MFS) profile" evidence="8">
    <location>
        <begin position="1"/>
        <end position="447"/>
    </location>
</feature>
<feature type="transmembrane region" description="Helical" evidence="7">
    <location>
        <begin position="40"/>
        <end position="59"/>
    </location>
</feature>
<organism evidence="9 10">
    <name type="scientific">Bordetella flabilis</name>
    <dbReference type="NCBI Taxonomy" id="463014"/>
    <lineage>
        <taxon>Bacteria</taxon>
        <taxon>Pseudomonadati</taxon>
        <taxon>Pseudomonadota</taxon>
        <taxon>Betaproteobacteria</taxon>
        <taxon>Burkholderiales</taxon>
        <taxon>Alcaligenaceae</taxon>
        <taxon>Bordetella</taxon>
    </lineage>
</organism>
<dbReference type="STRING" id="463014.BAU07_19320"/>
<keyword evidence="6 7" id="KW-0472">Membrane</keyword>
<dbReference type="SUPFAM" id="SSF103473">
    <property type="entry name" value="MFS general substrate transporter"/>
    <property type="match status" value="1"/>
</dbReference>
<feature type="transmembrane region" description="Helical" evidence="7">
    <location>
        <begin position="71"/>
        <end position="89"/>
    </location>
</feature>
<keyword evidence="4 7" id="KW-0812">Transmembrane</keyword>
<dbReference type="InterPro" id="IPR020846">
    <property type="entry name" value="MFS_dom"/>
</dbReference>
<keyword evidence="2" id="KW-0813">Transport</keyword>
<dbReference type="AlphaFoldDB" id="A0A193GL79"/>
<dbReference type="Proteomes" id="UP000091926">
    <property type="component" value="Chromosome"/>
</dbReference>
<evidence type="ECO:0000256" key="3">
    <source>
        <dbReference type="ARBA" id="ARBA00022475"/>
    </source>
</evidence>
<protein>
    <submittedName>
        <fullName evidence="9">MFS transporter</fullName>
    </submittedName>
</protein>
<evidence type="ECO:0000256" key="2">
    <source>
        <dbReference type="ARBA" id="ARBA00022448"/>
    </source>
</evidence>
<keyword evidence="5 7" id="KW-1133">Transmembrane helix</keyword>
<sequence>MAWLVAGAFFMENLDATVITTALPEMARSFGVRPADMSIGMSAYLLALAVFIPISGWVAERYGSRRVFGGAIILFTLASILCGLSQTLLQFTAARILQGLGGAMMVPVGRLAVLRATPKHDLVRAIAIITWPGLAAPVIGPLVGGIITSTLGWHWIFFLNVPLGVVALAATAWLVRGGPGGRRPFDGMGFVLTGVGCCALMYAVDLCGKLDTGLGDVVGLFALGLVAMFLALRHLRRAPHPLVDLSPLRYRTFAVTVYGGSLFRIAIGSAPFLLPLMFQVGFGMSPVQAGSLMLALFAGNLAMKPATGWVMRSYGFRRVLAVNGLLVALGFALCAALSAGTPFWLGAILLFFCGAARSMQFTALNTLGFADVPAASMSGATTLFSACQQLNAGMGIAFGAVALRAAEWLSGHGGLAPGPLQFRIALLLSALLAAAAILDGLRLPADAGADISGHRRPA</sequence>
<evidence type="ECO:0000256" key="4">
    <source>
        <dbReference type="ARBA" id="ARBA00022692"/>
    </source>
</evidence>
<evidence type="ECO:0000313" key="10">
    <source>
        <dbReference type="Proteomes" id="UP000091926"/>
    </source>
</evidence>
<feature type="transmembrane region" description="Helical" evidence="7">
    <location>
        <begin position="125"/>
        <end position="147"/>
    </location>
</feature>
<dbReference type="EMBL" id="CP016172">
    <property type="protein sequence ID" value="ANN80620.1"/>
    <property type="molecule type" value="Genomic_DNA"/>
</dbReference>
<feature type="transmembrane region" description="Helical" evidence="7">
    <location>
        <begin position="253"/>
        <end position="274"/>
    </location>
</feature>
<evidence type="ECO:0000256" key="5">
    <source>
        <dbReference type="ARBA" id="ARBA00022989"/>
    </source>
</evidence>
<name>A0A193GL79_9BORD</name>
<evidence type="ECO:0000313" key="9">
    <source>
        <dbReference type="EMBL" id="ANN80620.1"/>
    </source>
</evidence>
<dbReference type="Gene3D" id="1.20.1720.10">
    <property type="entry name" value="Multidrug resistance protein D"/>
    <property type="match status" value="1"/>
</dbReference>
<keyword evidence="10" id="KW-1185">Reference proteome</keyword>
<feature type="transmembrane region" description="Helical" evidence="7">
    <location>
        <begin position="324"/>
        <end position="352"/>
    </location>
</feature>
<evidence type="ECO:0000256" key="6">
    <source>
        <dbReference type="ARBA" id="ARBA00023136"/>
    </source>
</evidence>
<evidence type="ECO:0000259" key="8">
    <source>
        <dbReference type="PROSITE" id="PS50850"/>
    </source>
</evidence>
<dbReference type="GO" id="GO:0005886">
    <property type="term" value="C:plasma membrane"/>
    <property type="evidence" value="ECO:0007669"/>
    <property type="project" value="UniProtKB-SubCell"/>
</dbReference>
<dbReference type="Pfam" id="PF07690">
    <property type="entry name" value="MFS_1"/>
    <property type="match status" value="1"/>
</dbReference>
<dbReference type="KEGG" id="bfz:BAU07_19320"/>
<dbReference type="PRINTS" id="PR01036">
    <property type="entry name" value="TCRTETB"/>
</dbReference>
<dbReference type="Gene3D" id="1.20.1250.20">
    <property type="entry name" value="MFS general substrate transporter like domains"/>
    <property type="match status" value="1"/>
</dbReference>
<feature type="transmembrane region" description="Helical" evidence="7">
    <location>
        <begin position="187"/>
        <end position="204"/>
    </location>
</feature>
<feature type="transmembrane region" description="Helical" evidence="7">
    <location>
        <begin position="210"/>
        <end position="232"/>
    </location>
</feature>
<dbReference type="PANTHER" id="PTHR42718:SF46">
    <property type="entry name" value="BLR6921 PROTEIN"/>
    <property type="match status" value="1"/>
</dbReference>
<dbReference type="PANTHER" id="PTHR42718">
    <property type="entry name" value="MAJOR FACILITATOR SUPERFAMILY MULTIDRUG TRANSPORTER MFSC"/>
    <property type="match status" value="1"/>
</dbReference>
<feature type="transmembrane region" description="Helical" evidence="7">
    <location>
        <begin position="95"/>
        <end position="113"/>
    </location>
</feature>
<comment type="subcellular location">
    <subcellularLocation>
        <location evidence="1">Cell membrane</location>
        <topology evidence="1">Multi-pass membrane protein</topology>
    </subcellularLocation>
</comment>
<dbReference type="InterPro" id="IPR011701">
    <property type="entry name" value="MFS"/>
</dbReference>
<feature type="transmembrane region" description="Helical" evidence="7">
    <location>
        <begin position="280"/>
        <end position="303"/>
    </location>
</feature>
<evidence type="ECO:0000256" key="1">
    <source>
        <dbReference type="ARBA" id="ARBA00004651"/>
    </source>
</evidence>
<feature type="transmembrane region" description="Helical" evidence="7">
    <location>
        <begin position="153"/>
        <end position="175"/>
    </location>
</feature>
<dbReference type="GO" id="GO:0022857">
    <property type="term" value="F:transmembrane transporter activity"/>
    <property type="evidence" value="ECO:0007669"/>
    <property type="project" value="InterPro"/>
</dbReference>
<dbReference type="InterPro" id="IPR036259">
    <property type="entry name" value="MFS_trans_sf"/>
</dbReference>
<reference evidence="9 10" key="1">
    <citation type="submission" date="2016-06" db="EMBL/GenBank/DDBJ databases">
        <title>Complete genome sequences of Bordetella bronchialis and Bordetella flabilis.</title>
        <authorList>
            <person name="LiPuma J.J."/>
            <person name="Spilker T."/>
        </authorList>
    </citation>
    <scope>NUCLEOTIDE SEQUENCE [LARGE SCALE GENOMIC DNA]</scope>
    <source>
        <strain evidence="9 10">AU10664</strain>
    </source>
</reference>
<proteinExistence type="predicted"/>
<evidence type="ECO:0000256" key="7">
    <source>
        <dbReference type="SAM" id="Phobius"/>
    </source>
</evidence>
<gene>
    <name evidence="9" type="ORF">BAU07_19320</name>
</gene>
<keyword evidence="3" id="KW-1003">Cell membrane</keyword>
<accession>A0A193GL79</accession>